<feature type="compositionally biased region" description="Polar residues" evidence="1">
    <location>
        <begin position="66"/>
        <end position="82"/>
    </location>
</feature>
<name>A0A8S9XL53_APOLU</name>
<feature type="region of interest" description="Disordered" evidence="1">
    <location>
        <begin position="64"/>
        <end position="111"/>
    </location>
</feature>
<evidence type="ECO:0000313" key="2">
    <source>
        <dbReference type="EMBL" id="KAF6209703.1"/>
    </source>
</evidence>
<dbReference type="AlphaFoldDB" id="A0A8S9XL53"/>
<reference evidence="2" key="1">
    <citation type="journal article" date="2021" name="Mol. Ecol. Resour.">
        <title>Apolygus lucorum genome provides insights into omnivorousness and mesophyll feeding.</title>
        <authorList>
            <person name="Liu Y."/>
            <person name="Liu H."/>
            <person name="Wang H."/>
            <person name="Huang T."/>
            <person name="Liu B."/>
            <person name="Yang B."/>
            <person name="Yin L."/>
            <person name="Li B."/>
            <person name="Zhang Y."/>
            <person name="Zhang S."/>
            <person name="Jiang F."/>
            <person name="Zhang X."/>
            <person name="Ren Y."/>
            <person name="Wang B."/>
            <person name="Wang S."/>
            <person name="Lu Y."/>
            <person name="Wu K."/>
            <person name="Fan W."/>
            <person name="Wang G."/>
        </authorList>
    </citation>
    <scope>NUCLEOTIDE SEQUENCE</scope>
    <source>
        <strain evidence="2">12Hb</strain>
    </source>
</reference>
<comment type="caution">
    <text evidence="2">The sequence shown here is derived from an EMBL/GenBank/DDBJ whole genome shotgun (WGS) entry which is preliminary data.</text>
</comment>
<keyword evidence="3" id="KW-1185">Reference proteome</keyword>
<feature type="compositionally biased region" description="Basic and acidic residues" evidence="1">
    <location>
        <begin position="1"/>
        <end position="11"/>
    </location>
</feature>
<dbReference type="EMBL" id="WIXP02000006">
    <property type="protein sequence ID" value="KAF6209703.1"/>
    <property type="molecule type" value="Genomic_DNA"/>
</dbReference>
<evidence type="ECO:0000256" key="1">
    <source>
        <dbReference type="SAM" id="MobiDB-lite"/>
    </source>
</evidence>
<feature type="compositionally biased region" description="Low complexity" evidence="1">
    <location>
        <begin position="12"/>
        <end position="21"/>
    </location>
</feature>
<protein>
    <submittedName>
        <fullName evidence="2">Uncharacterized protein</fullName>
    </submittedName>
</protein>
<feature type="compositionally biased region" description="Low complexity" evidence="1">
    <location>
        <begin position="130"/>
        <end position="171"/>
    </location>
</feature>
<feature type="region of interest" description="Disordered" evidence="1">
    <location>
        <begin position="39"/>
        <end position="58"/>
    </location>
</feature>
<sequence>MGPDFNQEHHPQSQQYQNSLSFSQNQFSTFVAEEYQSDNFSLNQPQASSSKRVSGVEKRDVRFLSGANSNPPQYHHSNNMQPPHTYPVRPLPPSSAASSQPSNFPSNTTTSVTNFNLSTIFPEINERTGSQSQPNTAPQQQQNQQQHQQQNNIQQHSHNSVNSFSNNTNNSYRPHNV</sequence>
<evidence type="ECO:0000313" key="3">
    <source>
        <dbReference type="Proteomes" id="UP000466442"/>
    </source>
</evidence>
<feature type="region of interest" description="Disordered" evidence="1">
    <location>
        <begin position="126"/>
        <end position="177"/>
    </location>
</feature>
<gene>
    <name evidence="2" type="ORF">GE061_015452</name>
</gene>
<dbReference type="Proteomes" id="UP000466442">
    <property type="component" value="Unassembled WGS sequence"/>
</dbReference>
<organism evidence="2 3">
    <name type="scientific">Apolygus lucorum</name>
    <name type="common">Small green plant bug</name>
    <name type="synonym">Lygocoris lucorum</name>
    <dbReference type="NCBI Taxonomy" id="248454"/>
    <lineage>
        <taxon>Eukaryota</taxon>
        <taxon>Metazoa</taxon>
        <taxon>Ecdysozoa</taxon>
        <taxon>Arthropoda</taxon>
        <taxon>Hexapoda</taxon>
        <taxon>Insecta</taxon>
        <taxon>Pterygota</taxon>
        <taxon>Neoptera</taxon>
        <taxon>Paraneoptera</taxon>
        <taxon>Hemiptera</taxon>
        <taxon>Heteroptera</taxon>
        <taxon>Panheteroptera</taxon>
        <taxon>Cimicomorpha</taxon>
        <taxon>Miridae</taxon>
        <taxon>Mirini</taxon>
        <taxon>Apolygus</taxon>
    </lineage>
</organism>
<accession>A0A8S9XL53</accession>
<feature type="compositionally biased region" description="Polar residues" evidence="1">
    <location>
        <begin position="39"/>
        <end position="52"/>
    </location>
</feature>
<feature type="region of interest" description="Disordered" evidence="1">
    <location>
        <begin position="1"/>
        <end position="21"/>
    </location>
</feature>
<feature type="compositionally biased region" description="Low complexity" evidence="1">
    <location>
        <begin position="94"/>
        <end position="106"/>
    </location>
</feature>
<proteinExistence type="predicted"/>